<evidence type="ECO:0000313" key="2">
    <source>
        <dbReference type="EMBL" id="MDT9410604.1"/>
    </source>
</evidence>
<keyword evidence="1" id="KW-0812">Transmembrane</keyword>
<keyword evidence="1" id="KW-0472">Membrane</keyword>
<dbReference type="AlphaFoldDB" id="A0A6I8MGG5"/>
<name>A0A6I8MGG5_9CORY</name>
<keyword evidence="5" id="KW-1185">Reference proteome</keyword>
<dbReference type="RefSeq" id="WP_155872020.1">
    <property type="nucleotide sequence ID" value="NZ_CP168248.1"/>
</dbReference>
<dbReference type="Proteomes" id="UP001265983">
    <property type="component" value="Unassembled WGS sequence"/>
</dbReference>
<accession>A0A6I8MGG5</accession>
<dbReference type="Proteomes" id="UP000423525">
    <property type="component" value="Chromosome"/>
</dbReference>
<reference evidence="3 4" key="1">
    <citation type="submission" date="2019-11" db="EMBL/GenBank/DDBJ databases">
        <authorList>
            <person name="Brisse S."/>
        </authorList>
    </citation>
    <scope>NUCLEOTIDE SEQUENCE [LARGE SCALE GENOMIC DNA]</scope>
    <source>
        <strain evidence="3">FRC0190</strain>
    </source>
</reference>
<feature type="transmembrane region" description="Helical" evidence="1">
    <location>
        <begin position="12"/>
        <end position="35"/>
    </location>
</feature>
<dbReference type="EMBL" id="LR738855">
    <property type="protein sequence ID" value="VZH84764.1"/>
    <property type="molecule type" value="Genomic_DNA"/>
</dbReference>
<organism evidence="3 4">
    <name type="scientific">Corynebacterium rouxii</name>
    <dbReference type="NCBI Taxonomy" id="2719119"/>
    <lineage>
        <taxon>Bacteria</taxon>
        <taxon>Bacillati</taxon>
        <taxon>Actinomycetota</taxon>
        <taxon>Actinomycetes</taxon>
        <taxon>Mycobacteriales</taxon>
        <taxon>Corynebacteriaceae</taxon>
        <taxon>Corynebacterium</taxon>
    </lineage>
</organism>
<evidence type="ECO:0000256" key="1">
    <source>
        <dbReference type="SAM" id="Phobius"/>
    </source>
</evidence>
<dbReference type="EMBL" id="JARUHM010000009">
    <property type="protein sequence ID" value="MDT9410604.1"/>
    <property type="molecule type" value="Genomic_DNA"/>
</dbReference>
<proteinExistence type="predicted"/>
<dbReference type="KEGG" id="crf:FRC0190_00765"/>
<evidence type="ECO:0000313" key="5">
    <source>
        <dbReference type="Proteomes" id="UP001265983"/>
    </source>
</evidence>
<sequence>MASRKTRRKNLIQLLSLVIAVVVVVLCSIAFQSWWNSRPGPEPNTVTITVSSGDVSQDITPFSVCEPGVPCDENEVPNIAVDKDGELKISVPKEVSDHDWSLLKIYDDPAANDQSFFGANEATEATVAGSVDPVGKKDDKRPRLVVAEVTSVLIGHDAQGVETPYTVTWSVSAK</sequence>
<reference evidence="2 5" key="2">
    <citation type="submission" date="2023-03" db="EMBL/GenBank/DDBJ databases">
        <title>Whole genome sequence of the first Corynebacterium rouxii strains isolated in Brazil: a recent member of Corynebacterium diphtheriae complex.</title>
        <authorList>
            <person name="Vieira V."/>
            <person name="Ramos J.N."/>
            <person name="Araujo M.R.B."/>
            <person name="Baio P.V."/>
            <person name="Sant'Anna L.O."/>
            <person name="Veras J.F.C."/>
            <person name="Vieira E.M.D."/>
            <person name="Sousa M.A.B."/>
            <person name="Camargo C.H."/>
            <person name="Sacchi C.T."/>
            <person name="Campos K.R."/>
            <person name="Santos M.B.N."/>
            <person name="Bokermann S."/>
            <person name="Alvim L.B."/>
            <person name="Santos L.S."/>
            <person name="Mattos-Guaraldi A.L."/>
        </authorList>
    </citation>
    <scope>NUCLEOTIDE SEQUENCE [LARGE SCALE GENOMIC DNA]</scope>
    <source>
        <strain evidence="2 5">70862</strain>
    </source>
</reference>
<evidence type="ECO:0000313" key="3">
    <source>
        <dbReference type="EMBL" id="VZH84764.1"/>
    </source>
</evidence>
<protein>
    <submittedName>
        <fullName evidence="2">DUF2771 domain-containing protein</fullName>
    </submittedName>
</protein>
<gene>
    <name evidence="3" type="ORF">FRC0190_00765</name>
    <name evidence="2" type="ORF">P8T80_04295</name>
</gene>
<evidence type="ECO:0000313" key="4">
    <source>
        <dbReference type="Proteomes" id="UP000423525"/>
    </source>
</evidence>
<dbReference type="InterPro" id="IPR024495">
    <property type="entry name" value="DUF2771"/>
</dbReference>
<dbReference type="Pfam" id="PF10969">
    <property type="entry name" value="DUF2771"/>
    <property type="match status" value="1"/>
</dbReference>
<keyword evidence="1" id="KW-1133">Transmembrane helix</keyword>